<evidence type="ECO:0000313" key="2">
    <source>
        <dbReference type="EMBL" id="MBJ6361119.1"/>
    </source>
</evidence>
<feature type="signal peptide" evidence="1">
    <location>
        <begin position="1"/>
        <end position="18"/>
    </location>
</feature>
<dbReference type="AlphaFoldDB" id="A0A934MQ77"/>
<name>A0A934MQ77_9BACL</name>
<proteinExistence type="predicted"/>
<dbReference type="Proteomes" id="UP000640274">
    <property type="component" value="Unassembled WGS sequence"/>
</dbReference>
<feature type="non-terminal residue" evidence="2">
    <location>
        <position position="1"/>
    </location>
</feature>
<keyword evidence="1" id="KW-0732">Signal</keyword>
<evidence type="ECO:0000256" key="1">
    <source>
        <dbReference type="SAM" id="SignalP"/>
    </source>
</evidence>
<sequence length="158" mass="15712">VNMAAPIAPMAAPVVNMAAPIAPMAAPEVNMPSPVTNKAKGPATLTAQVNAESLAKAITGAVHNLGITGITPKETAAQPGGFSAAPLDIPAGKVTPTAPAAQASNTSSSITIGDIHIQATEGMDGEQLYEEFISKLYQQAKGAASILTGGNKSALLNG</sequence>
<organism evidence="2 3">
    <name type="scientific">Paenibacillus roseus</name>
    <dbReference type="NCBI Taxonomy" id="2798579"/>
    <lineage>
        <taxon>Bacteria</taxon>
        <taxon>Bacillati</taxon>
        <taxon>Bacillota</taxon>
        <taxon>Bacilli</taxon>
        <taxon>Bacillales</taxon>
        <taxon>Paenibacillaceae</taxon>
        <taxon>Paenibacillus</taxon>
    </lineage>
</organism>
<accession>A0A934MQ77</accession>
<feature type="chain" id="PRO_5037750455" evidence="1">
    <location>
        <begin position="19"/>
        <end position="158"/>
    </location>
</feature>
<keyword evidence="3" id="KW-1185">Reference proteome</keyword>
<evidence type="ECO:0000313" key="3">
    <source>
        <dbReference type="Proteomes" id="UP000640274"/>
    </source>
</evidence>
<dbReference type="EMBL" id="JAELUP010000019">
    <property type="protein sequence ID" value="MBJ6361119.1"/>
    <property type="molecule type" value="Genomic_DNA"/>
</dbReference>
<comment type="caution">
    <text evidence="2">The sequence shown here is derived from an EMBL/GenBank/DDBJ whole genome shotgun (WGS) entry which is preliminary data.</text>
</comment>
<reference evidence="2" key="1">
    <citation type="submission" date="2020-12" db="EMBL/GenBank/DDBJ databases">
        <authorList>
            <person name="Huq M.A."/>
        </authorList>
    </citation>
    <scope>NUCLEOTIDE SEQUENCE</scope>
    <source>
        <strain evidence="2">MAHUQ-46</strain>
    </source>
</reference>
<dbReference type="RefSeq" id="WP_199018673.1">
    <property type="nucleotide sequence ID" value="NZ_JAELUP010000019.1"/>
</dbReference>
<gene>
    <name evidence="2" type="ORF">JFN88_07295</name>
</gene>
<protein>
    <submittedName>
        <fullName evidence="2">Uncharacterized protein</fullName>
    </submittedName>
</protein>